<keyword evidence="3" id="KW-1185">Reference proteome</keyword>
<feature type="region of interest" description="Disordered" evidence="1">
    <location>
        <begin position="42"/>
        <end position="86"/>
    </location>
</feature>
<proteinExistence type="predicted"/>
<feature type="compositionally biased region" description="Low complexity" evidence="1">
    <location>
        <begin position="58"/>
        <end position="68"/>
    </location>
</feature>
<gene>
    <name evidence="2" type="ORF">G3N56_07020</name>
</gene>
<evidence type="ECO:0000313" key="3">
    <source>
        <dbReference type="Proteomes" id="UP000469724"/>
    </source>
</evidence>
<accession>A0A7K3NJW7</accession>
<dbReference type="AlphaFoldDB" id="A0A7K3NJW7"/>
<protein>
    <submittedName>
        <fullName evidence="2">Uncharacterized protein</fullName>
    </submittedName>
</protein>
<organism evidence="2 3">
    <name type="scientific">Desulfolutivibrio sulfodismutans</name>
    <dbReference type="NCBI Taxonomy" id="63561"/>
    <lineage>
        <taxon>Bacteria</taxon>
        <taxon>Pseudomonadati</taxon>
        <taxon>Thermodesulfobacteriota</taxon>
        <taxon>Desulfovibrionia</taxon>
        <taxon>Desulfovibrionales</taxon>
        <taxon>Desulfovibrionaceae</taxon>
        <taxon>Desulfolutivibrio</taxon>
    </lineage>
</organism>
<name>A0A7K3NJW7_9BACT</name>
<dbReference type="Proteomes" id="UP000469724">
    <property type="component" value="Unassembled WGS sequence"/>
</dbReference>
<evidence type="ECO:0000256" key="1">
    <source>
        <dbReference type="SAM" id="MobiDB-lite"/>
    </source>
</evidence>
<comment type="caution">
    <text evidence="2">The sequence shown here is derived from an EMBL/GenBank/DDBJ whole genome shotgun (WGS) entry which is preliminary data.</text>
</comment>
<reference evidence="2 3" key="1">
    <citation type="submission" date="2020-02" db="EMBL/GenBank/DDBJ databases">
        <title>Comparative genomics of sulfur disproportionating microorganisms.</title>
        <authorList>
            <person name="Ward L.M."/>
            <person name="Bertran E."/>
            <person name="Johnston D.T."/>
        </authorList>
    </citation>
    <scope>NUCLEOTIDE SEQUENCE [LARGE SCALE GENOMIC DNA]</scope>
    <source>
        <strain evidence="2 3">DSM 3696</strain>
    </source>
</reference>
<evidence type="ECO:0000313" key="2">
    <source>
        <dbReference type="EMBL" id="NDY56494.1"/>
    </source>
</evidence>
<dbReference type="EMBL" id="JAAGRQ010000021">
    <property type="protein sequence ID" value="NDY56494.1"/>
    <property type="molecule type" value="Genomic_DNA"/>
</dbReference>
<sequence length="86" mass="9412">MFASEKTPRIGDERRFDYGRSLLYTIYRHASGLPDAEAARMARQAAARRHGEAALPDSAASPGSLSESLGERLERLRSPRSLALPA</sequence>
<dbReference type="RefSeq" id="WP_163301547.1">
    <property type="nucleotide sequence ID" value="NZ_JAAGRQ010000021.1"/>
</dbReference>